<dbReference type="Proteomes" id="UP000469949">
    <property type="component" value="Unassembled WGS sequence"/>
</dbReference>
<name>A0A833MWK6_9HYPH</name>
<dbReference type="EMBL" id="WEKV01000010">
    <property type="protein sequence ID" value="KAB7784422.1"/>
    <property type="molecule type" value="Genomic_DNA"/>
</dbReference>
<dbReference type="AlphaFoldDB" id="A0A833MWK6"/>
<organism evidence="1 2">
    <name type="scientific">Methylorubrum populi</name>
    <dbReference type="NCBI Taxonomy" id="223967"/>
    <lineage>
        <taxon>Bacteria</taxon>
        <taxon>Pseudomonadati</taxon>
        <taxon>Pseudomonadota</taxon>
        <taxon>Alphaproteobacteria</taxon>
        <taxon>Hyphomicrobiales</taxon>
        <taxon>Methylobacteriaceae</taxon>
        <taxon>Methylorubrum</taxon>
    </lineage>
</organism>
<evidence type="ECO:0000313" key="1">
    <source>
        <dbReference type="EMBL" id="KAB7784422.1"/>
    </source>
</evidence>
<proteinExistence type="predicted"/>
<gene>
    <name evidence="1" type="ORF">F8B43_2455</name>
</gene>
<sequence>MSGSARSLKPCRVVGTNPERRCLSSAKRNRKLMKEALTVLERLAIAAPSRSFANFYLPFERSSKRVIN</sequence>
<reference evidence="1 2" key="1">
    <citation type="submission" date="2019-10" db="EMBL/GenBank/DDBJ databases">
        <title>Draft Genome Sequence of the Caffeine Degrading Methylotroph Methylorubrum populi PINKEL.</title>
        <authorList>
            <person name="Dawson S.C."/>
            <person name="Zhang X."/>
            <person name="Wright M.E."/>
            <person name="Sharma G."/>
            <person name="Langner J.T."/>
            <person name="Ditty J.L."/>
            <person name="Subuyuj G.A."/>
        </authorList>
    </citation>
    <scope>NUCLEOTIDE SEQUENCE [LARGE SCALE GENOMIC DNA]</scope>
    <source>
        <strain evidence="1 2">Pinkel</strain>
    </source>
</reference>
<comment type="caution">
    <text evidence="1">The sequence shown here is derived from an EMBL/GenBank/DDBJ whole genome shotgun (WGS) entry which is preliminary data.</text>
</comment>
<accession>A0A833MWK6</accession>
<evidence type="ECO:0000313" key="2">
    <source>
        <dbReference type="Proteomes" id="UP000469949"/>
    </source>
</evidence>
<protein>
    <submittedName>
        <fullName evidence="1">Uncharacterized protein</fullName>
    </submittedName>
</protein>